<dbReference type="STRING" id="69004.A0A182QW55"/>
<dbReference type="Pfam" id="PF07993">
    <property type="entry name" value="NAD_binding_4"/>
    <property type="match status" value="1"/>
</dbReference>
<keyword evidence="4" id="KW-0560">Oxidoreductase</keyword>
<reference evidence="7" key="2">
    <citation type="submission" date="2020-05" db="UniProtKB">
        <authorList>
            <consortium name="EnsemblMetazoa"/>
        </authorList>
    </citation>
    <scope>IDENTIFICATION</scope>
    <source>
        <strain evidence="7">FAR1</strain>
    </source>
</reference>
<keyword evidence="3 4" id="KW-0443">Lipid metabolism</keyword>
<evidence type="ECO:0000256" key="3">
    <source>
        <dbReference type="ARBA" id="ARBA00023098"/>
    </source>
</evidence>
<evidence type="ECO:0000313" key="8">
    <source>
        <dbReference type="Proteomes" id="UP000075886"/>
    </source>
</evidence>
<dbReference type="EC" id="1.2.1.84" evidence="4"/>
<dbReference type="CDD" id="cd09071">
    <property type="entry name" value="FAR_C"/>
    <property type="match status" value="1"/>
</dbReference>
<dbReference type="InterPro" id="IPR026055">
    <property type="entry name" value="FAR"/>
</dbReference>
<feature type="domain" description="Fatty acyl-CoA reductase C-terminal" evidence="5">
    <location>
        <begin position="437"/>
        <end position="529"/>
    </location>
</feature>
<evidence type="ECO:0000256" key="2">
    <source>
        <dbReference type="ARBA" id="ARBA00022516"/>
    </source>
</evidence>
<comment type="catalytic activity">
    <reaction evidence="4">
        <text>a long-chain fatty acyl-CoA + 2 NADPH + 2 H(+) = a long-chain primary fatty alcohol + 2 NADP(+) + CoA</text>
        <dbReference type="Rhea" id="RHEA:52716"/>
        <dbReference type="ChEBI" id="CHEBI:15378"/>
        <dbReference type="ChEBI" id="CHEBI:57287"/>
        <dbReference type="ChEBI" id="CHEBI:57783"/>
        <dbReference type="ChEBI" id="CHEBI:58349"/>
        <dbReference type="ChEBI" id="CHEBI:77396"/>
        <dbReference type="ChEBI" id="CHEBI:83139"/>
        <dbReference type="EC" id="1.2.1.84"/>
    </reaction>
</comment>
<name>A0A182QW55_9DIPT</name>
<keyword evidence="4" id="KW-0812">Transmembrane</keyword>
<evidence type="ECO:0000313" key="7">
    <source>
        <dbReference type="EnsemblMetazoa" id="AFAF018068-PA"/>
    </source>
</evidence>
<comment type="function">
    <text evidence="4">Catalyzes the reduction of fatty acyl-CoA to fatty alcohols.</text>
</comment>
<protein>
    <recommendedName>
        <fullName evidence="4">Fatty acyl-CoA reductase</fullName>
        <ecNumber evidence="4">1.2.1.84</ecNumber>
    </recommendedName>
</protein>
<dbReference type="Gene3D" id="3.40.50.720">
    <property type="entry name" value="NAD(P)-binding Rossmann-like Domain"/>
    <property type="match status" value="1"/>
</dbReference>
<dbReference type="PANTHER" id="PTHR11011">
    <property type="entry name" value="MALE STERILITY PROTEIN 2-RELATED"/>
    <property type="match status" value="1"/>
</dbReference>
<proteinExistence type="inferred from homology"/>
<dbReference type="InterPro" id="IPR033640">
    <property type="entry name" value="FAR_C"/>
</dbReference>
<dbReference type="Proteomes" id="UP000075886">
    <property type="component" value="Unassembled WGS sequence"/>
</dbReference>
<dbReference type="GO" id="GO:0035336">
    <property type="term" value="P:long-chain fatty-acyl-CoA metabolic process"/>
    <property type="evidence" value="ECO:0007669"/>
    <property type="project" value="TreeGrafter"/>
</dbReference>
<feature type="transmembrane region" description="Helical" evidence="4">
    <location>
        <begin position="546"/>
        <end position="567"/>
    </location>
</feature>
<organism evidence="7 8">
    <name type="scientific">Anopheles farauti</name>
    <dbReference type="NCBI Taxonomy" id="69004"/>
    <lineage>
        <taxon>Eukaryota</taxon>
        <taxon>Metazoa</taxon>
        <taxon>Ecdysozoa</taxon>
        <taxon>Arthropoda</taxon>
        <taxon>Hexapoda</taxon>
        <taxon>Insecta</taxon>
        <taxon>Pterygota</taxon>
        <taxon>Neoptera</taxon>
        <taxon>Endopterygota</taxon>
        <taxon>Diptera</taxon>
        <taxon>Nematocera</taxon>
        <taxon>Culicoidea</taxon>
        <taxon>Culicidae</taxon>
        <taxon>Anophelinae</taxon>
        <taxon>Anopheles</taxon>
    </lineage>
</organism>
<dbReference type="VEuPathDB" id="VectorBase:AFAF018068"/>
<comment type="similarity">
    <text evidence="1 4">Belongs to the fatty acyl-CoA reductase family.</text>
</comment>
<evidence type="ECO:0000259" key="6">
    <source>
        <dbReference type="Pfam" id="PF07993"/>
    </source>
</evidence>
<reference evidence="8" key="1">
    <citation type="submission" date="2014-01" db="EMBL/GenBank/DDBJ databases">
        <title>The Genome Sequence of Anopheles farauti FAR1 (V2).</title>
        <authorList>
            <consortium name="The Broad Institute Genomics Platform"/>
            <person name="Neafsey D.E."/>
            <person name="Besansky N."/>
            <person name="Howell P."/>
            <person name="Walton C."/>
            <person name="Young S.K."/>
            <person name="Zeng Q."/>
            <person name="Gargeya S."/>
            <person name="Fitzgerald M."/>
            <person name="Haas B."/>
            <person name="Abouelleil A."/>
            <person name="Allen A.W."/>
            <person name="Alvarado L."/>
            <person name="Arachchi H.M."/>
            <person name="Berlin A.M."/>
            <person name="Chapman S.B."/>
            <person name="Gainer-Dewar J."/>
            <person name="Goldberg J."/>
            <person name="Griggs A."/>
            <person name="Gujja S."/>
            <person name="Hansen M."/>
            <person name="Howarth C."/>
            <person name="Imamovic A."/>
            <person name="Ireland A."/>
            <person name="Larimer J."/>
            <person name="McCowan C."/>
            <person name="Murphy C."/>
            <person name="Pearson M."/>
            <person name="Poon T.W."/>
            <person name="Priest M."/>
            <person name="Roberts A."/>
            <person name="Saif S."/>
            <person name="Shea T."/>
            <person name="Sisk P."/>
            <person name="Sykes S."/>
            <person name="Wortman J."/>
            <person name="Nusbaum C."/>
            <person name="Birren B."/>
        </authorList>
    </citation>
    <scope>NUCLEOTIDE SEQUENCE [LARGE SCALE GENOMIC DNA]</scope>
    <source>
        <strain evidence="8">FAR1</strain>
    </source>
</reference>
<feature type="domain" description="Thioester reductase (TE)" evidence="6">
    <location>
        <begin position="42"/>
        <end position="336"/>
    </location>
</feature>
<keyword evidence="2 4" id="KW-0444">Lipid biosynthesis</keyword>
<dbReference type="InterPro" id="IPR013120">
    <property type="entry name" value="FAR_NAD-bd"/>
</dbReference>
<dbReference type="Pfam" id="PF03015">
    <property type="entry name" value="Sterile"/>
    <property type="match status" value="1"/>
</dbReference>
<keyword evidence="8" id="KW-1185">Reference proteome</keyword>
<keyword evidence="4" id="KW-1133">Transmembrane helix</keyword>
<dbReference type="CDD" id="cd05236">
    <property type="entry name" value="FAR-N_SDR_e"/>
    <property type="match status" value="1"/>
</dbReference>
<dbReference type="SUPFAM" id="SSF51735">
    <property type="entry name" value="NAD(P)-binding Rossmann-fold domains"/>
    <property type="match status" value="1"/>
</dbReference>
<accession>A0A182QW55</accession>
<evidence type="ECO:0000256" key="4">
    <source>
        <dbReference type="RuleBase" id="RU363097"/>
    </source>
</evidence>
<keyword evidence="4" id="KW-0472">Membrane</keyword>
<dbReference type="GO" id="GO:0005777">
    <property type="term" value="C:peroxisome"/>
    <property type="evidence" value="ECO:0007669"/>
    <property type="project" value="TreeGrafter"/>
</dbReference>
<dbReference type="EnsemblMetazoa" id="AFAF018068-RA">
    <property type="protein sequence ID" value="AFAF018068-PA"/>
    <property type="gene ID" value="AFAF018068"/>
</dbReference>
<keyword evidence="4" id="KW-0521">NADP</keyword>
<dbReference type="EMBL" id="AXCN02000206">
    <property type="status" value="NOT_ANNOTATED_CDS"/>
    <property type="molecule type" value="Genomic_DNA"/>
</dbReference>
<evidence type="ECO:0000259" key="5">
    <source>
        <dbReference type="Pfam" id="PF03015"/>
    </source>
</evidence>
<evidence type="ECO:0000256" key="1">
    <source>
        <dbReference type="ARBA" id="ARBA00005928"/>
    </source>
</evidence>
<dbReference type="AlphaFoldDB" id="A0A182QW55"/>
<dbReference type="GO" id="GO:0102965">
    <property type="term" value="F:alcohol-forming long-chain fatty acyl-CoA reductase activity"/>
    <property type="evidence" value="ECO:0007669"/>
    <property type="project" value="UniProtKB-EC"/>
</dbReference>
<dbReference type="GO" id="GO:0080019">
    <property type="term" value="F:alcohol-forming very long-chain fatty acyl-CoA reductase activity"/>
    <property type="evidence" value="ECO:0007669"/>
    <property type="project" value="InterPro"/>
</dbReference>
<sequence>MGCVPAEKTKYKKPKRVQKSRDLKRVTMSAISDFYRDKVVFVTGGTGFIGKIVVEKLLRTCEVKEVILMVREKKNTLPEQRIKTLCASPIAVLVHPFAIMATRCEPYRPIRHARAVSIFERLAKKNPSYQERIRVIEGDLEKPNFDLCPESMDYLKEHTHVILHIAATVKFDEEMIKAININIGGTRTALEIARQSKNLQSFVYVSTAYSNSYDEHIQERIYPVDYSPEKILANLDDEKLIQDVVKYSLKWPNTYTFTKALAETLTLEYRSHFPVAIVRPSCVMASLNEPMPGWCDSIYGTNGTFIGWYYGLIRTSHIDPEVTIDTVPVDYVSNSIIAVGWKSHIERAQQPEVLVYNCVSSTDNPLTFGELLGRVATFHPYPKVEANHNTLPYVCADERRRECEKACKKHPLLTGIYRPITFASSNELMFRLYSLVLHYLPGYIMDLALRLRGEKPRLVDTYVKIDKVVATVKKFSNTTYIFDNQNMKDLYLAMSPVDHQHYPCDNRNYSWRLYFEVAVPGLKKYFFKEDLNNVKQARQAMRKKELIVNSALFLIVGLLLLQLYYLLR</sequence>
<dbReference type="InterPro" id="IPR036291">
    <property type="entry name" value="NAD(P)-bd_dom_sf"/>
</dbReference>
<dbReference type="PANTHER" id="PTHR11011:SF45">
    <property type="entry name" value="FATTY ACYL-COA REDUCTASE CG8306-RELATED"/>
    <property type="match status" value="1"/>
</dbReference>